<proteinExistence type="predicted"/>
<reference evidence="1" key="1">
    <citation type="submission" date="2019-08" db="EMBL/GenBank/DDBJ databases">
        <authorList>
            <person name="Kucharzyk K."/>
            <person name="Murdoch R.W."/>
            <person name="Higgins S."/>
            <person name="Loffler F."/>
        </authorList>
    </citation>
    <scope>NUCLEOTIDE SEQUENCE</scope>
</reference>
<accession>A0A645H4E7</accession>
<dbReference type="EMBL" id="VSSQ01081923">
    <property type="protein sequence ID" value="MPN30703.1"/>
    <property type="molecule type" value="Genomic_DNA"/>
</dbReference>
<sequence>MVCPRRAVRRDDIVRAGGAVKPADSRLQLLRAENCTVSHAPAGERIKKFPAAAPREAEKLIKAHGIDAGLRDIVFRLCFVEVHPFFDFECGYLHLSAPFL</sequence>
<protein>
    <submittedName>
        <fullName evidence="1">Uncharacterized protein</fullName>
    </submittedName>
</protein>
<comment type="caution">
    <text evidence="1">The sequence shown here is derived from an EMBL/GenBank/DDBJ whole genome shotgun (WGS) entry which is preliminary data.</text>
</comment>
<gene>
    <name evidence="1" type="ORF">SDC9_178174</name>
</gene>
<name>A0A645H4E7_9ZZZZ</name>
<evidence type="ECO:0000313" key="1">
    <source>
        <dbReference type="EMBL" id="MPN30703.1"/>
    </source>
</evidence>
<organism evidence="1">
    <name type="scientific">bioreactor metagenome</name>
    <dbReference type="NCBI Taxonomy" id="1076179"/>
    <lineage>
        <taxon>unclassified sequences</taxon>
        <taxon>metagenomes</taxon>
        <taxon>ecological metagenomes</taxon>
    </lineage>
</organism>
<dbReference type="AlphaFoldDB" id="A0A645H4E7"/>